<evidence type="ECO:0000256" key="4">
    <source>
        <dbReference type="SAM" id="Coils"/>
    </source>
</evidence>
<evidence type="ECO:0000256" key="2">
    <source>
        <dbReference type="ARBA" id="ARBA00023054"/>
    </source>
</evidence>
<dbReference type="SUPFAM" id="SSF64593">
    <property type="entry name" value="Intermediate filament protein, coiled coil region"/>
    <property type="match status" value="1"/>
</dbReference>
<dbReference type="GO" id="GO:0090435">
    <property type="term" value="P:protein localization to nuclear envelope"/>
    <property type="evidence" value="ECO:0007669"/>
    <property type="project" value="TreeGrafter"/>
</dbReference>
<dbReference type="InterPro" id="IPR001322">
    <property type="entry name" value="Lamin_tail_dom"/>
</dbReference>
<dbReference type="GO" id="GO:0051664">
    <property type="term" value="P:nuclear pore localization"/>
    <property type="evidence" value="ECO:0007669"/>
    <property type="project" value="TreeGrafter"/>
</dbReference>
<evidence type="ECO:0000259" key="6">
    <source>
        <dbReference type="PROSITE" id="PS51842"/>
    </source>
</evidence>
<evidence type="ECO:0000256" key="1">
    <source>
        <dbReference type="ARBA" id="ARBA00022754"/>
    </source>
</evidence>
<keyword evidence="1 3" id="KW-0403">Intermediate filament</keyword>
<dbReference type="PROSITE" id="PS51842">
    <property type="entry name" value="IF_ROD_2"/>
    <property type="match status" value="1"/>
</dbReference>
<dbReference type="AlphaFoldDB" id="A0A0L8GZB5"/>
<dbReference type="InterPro" id="IPR036415">
    <property type="entry name" value="Lamin_tail_dom_sf"/>
</dbReference>
<organism evidence="7">
    <name type="scientific">Octopus bimaculoides</name>
    <name type="common">California two-spotted octopus</name>
    <dbReference type="NCBI Taxonomy" id="37653"/>
    <lineage>
        <taxon>Eukaryota</taxon>
        <taxon>Metazoa</taxon>
        <taxon>Spiralia</taxon>
        <taxon>Lophotrochozoa</taxon>
        <taxon>Mollusca</taxon>
        <taxon>Cephalopoda</taxon>
        <taxon>Coleoidea</taxon>
        <taxon>Octopodiformes</taxon>
        <taxon>Octopoda</taxon>
        <taxon>Incirrata</taxon>
        <taxon>Octopodidae</taxon>
        <taxon>Octopus</taxon>
    </lineage>
</organism>
<dbReference type="Pfam" id="PF00038">
    <property type="entry name" value="Filament"/>
    <property type="match status" value="1"/>
</dbReference>
<evidence type="ECO:0000256" key="3">
    <source>
        <dbReference type="RuleBase" id="RU000685"/>
    </source>
</evidence>
<dbReference type="Gene3D" id="2.60.40.1260">
    <property type="entry name" value="Lamin Tail domain"/>
    <property type="match status" value="1"/>
</dbReference>
<dbReference type="SUPFAM" id="SSF74853">
    <property type="entry name" value="Lamin A/C globular tail domain"/>
    <property type="match status" value="1"/>
</dbReference>
<feature type="domain" description="LTD" evidence="5">
    <location>
        <begin position="253"/>
        <end position="371"/>
    </location>
</feature>
<accession>A0A0L8GZB5</accession>
<dbReference type="PROSITE" id="PS00226">
    <property type="entry name" value="IF_ROD_1"/>
    <property type="match status" value="1"/>
</dbReference>
<feature type="coiled-coil region" evidence="4">
    <location>
        <begin position="26"/>
        <end position="78"/>
    </location>
</feature>
<keyword evidence="2 4" id="KW-0175">Coiled coil</keyword>
<dbReference type="GO" id="GO:0007097">
    <property type="term" value="P:nuclear migration"/>
    <property type="evidence" value="ECO:0007669"/>
    <property type="project" value="TreeGrafter"/>
</dbReference>
<dbReference type="InterPro" id="IPR018039">
    <property type="entry name" value="IF_conserved"/>
</dbReference>
<dbReference type="GO" id="GO:0005652">
    <property type="term" value="C:nuclear lamina"/>
    <property type="evidence" value="ECO:0007669"/>
    <property type="project" value="TreeGrafter"/>
</dbReference>
<dbReference type="OrthoDB" id="2441647at2759"/>
<evidence type="ECO:0000259" key="5">
    <source>
        <dbReference type="PROSITE" id="PS51841"/>
    </source>
</evidence>
<dbReference type="STRING" id="37653.A0A0L8GZB5"/>
<dbReference type="Gene3D" id="1.20.5.170">
    <property type="match status" value="1"/>
</dbReference>
<dbReference type="EMBL" id="KQ419807">
    <property type="protein sequence ID" value="KOF82308.1"/>
    <property type="molecule type" value="Genomic_DNA"/>
</dbReference>
<protein>
    <recommendedName>
        <fullName evidence="8">IF rod domain-containing protein</fullName>
    </recommendedName>
</protein>
<feature type="domain" description="IF rod" evidence="6">
    <location>
        <begin position="1"/>
        <end position="226"/>
    </location>
</feature>
<evidence type="ECO:0000313" key="7">
    <source>
        <dbReference type="EMBL" id="KOF82308.1"/>
    </source>
</evidence>
<dbReference type="InterPro" id="IPR039008">
    <property type="entry name" value="IF_rod_dom"/>
</dbReference>
<dbReference type="KEGG" id="obi:106873799"/>
<proteinExistence type="inferred from homology"/>
<reference evidence="7" key="1">
    <citation type="submission" date="2015-07" db="EMBL/GenBank/DDBJ databases">
        <title>MeaNS - Measles Nucleotide Surveillance Program.</title>
        <authorList>
            <person name="Tran T."/>
            <person name="Druce J."/>
        </authorList>
    </citation>
    <scope>NUCLEOTIDE SEQUENCE</scope>
    <source>
        <strain evidence="7">UCB-OBI-ISO-001</strain>
        <tissue evidence="7">Gonad</tissue>
    </source>
</reference>
<evidence type="ECO:0008006" key="8">
    <source>
        <dbReference type="Google" id="ProtNLM"/>
    </source>
</evidence>
<sequence length="373" mass="41433">MEKQLGNCKDRSVILSGQMTELRTKLQNETTQRLESDKRIEALEDELDFNIDVHRAEIKEYEALIAKLKKQCNLQQVKESDAGNTVAALSVEYEAKLQTAIADLQRRHAEEIRMMKISTKPKGDVVDASKKRDLRMEHTDMSAKMSKYETEVANLKRKIKLLESELEDSENKRATEGENYKAEITNLRLELELMLKELQDLMDAKLSLELEISAYRKLLEGEESRIGMKSFATAIGGFQTEAESALANALAASKMTLSRSTTGVVGIIELATDGTYIKLEDVGKSSKSAPNMKNWTLTQTLDNGTINTHKFTDGNVFSSGKIVKIWGSKHGAGEDGITSSAVAQWGTMAIPSTISLKDDKGKEYSSVVIKINS</sequence>
<dbReference type="GO" id="GO:0006998">
    <property type="term" value="P:nuclear envelope organization"/>
    <property type="evidence" value="ECO:0007669"/>
    <property type="project" value="TreeGrafter"/>
</dbReference>
<dbReference type="GO" id="GO:0005882">
    <property type="term" value="C:intermediate filament"/>
    <property type="evidence" value="ECO:0007669"/>
    <property type="project" value="UniProtKB-KW"/>
</dbReference>
<name>A0A0L8GZB5_OCTBM</name>
<comment type="similarity">
    <text evidence="3">Belongs to the intermediate filament family.</text>
</comment>
<gene>
    <name evidence="7" type="ORF">OCBIM_22025459mg</name>
</gene>
<dbReference type="GO" id="GO:0031507">
    <property type="term" value="P:heterochromatin formation"/>
    <property type="evidence" value="ECO:0007669"/>
    <property type="project" value="TreeGrafter"/>
</dbReference>
<dbReference type="PROSITE" id="PS51841">
    <property type="entry name" value="LTD"/>
    <property type="match status" value="1"/>
</dbReference>
<dbReference type="PANTHER" id="PTHR45721">
    <property type="entry name" value="LAMIN DM0-RELATED"/>
    <property type="match status" value="1"/>
</dbReference>
<dbReference type="PANTHER" id="PTHR45721:SF12">
    <property type="entry name" value="INTERMEDIATE FILAMENT PROTEIN IFA-1"/>
    <property type="match status" value="1"/>
</dbReference>
<feature type="coiled-coil region" evidence="4">
    <location>
        <begin position="138"/>
        <end position="211"/>
    </location>
</feature>
<dbReference type="GO" id="GO:0005200">
    <property type="term" value="F:structural constituent of cytoskeleton"/>
    <property type="evidence" value="ECO:0007669"/>
    <property type="project" value="TreeGrafter"/>
</dbReference>